<feature type="domain" description="Bacteriophage tail tape measure N-terminal" evidence="2">
    <location>
        <begin position="194"/>
        <end position="396"/>
    </location>
</feature>
<dbReference type="AlphaFoldDB" id="A0A250DJP1"/>
<evidence type="ECO:0000256" key="1">
    <source>
        <dbReference type="SAM" id="MobiDB-lite"/>
    </source>
</evidence>
<dbReference type="NCBIfam" id="TIGR01541">
    <property type="entry name" value="tape_meas_lam_C"/>
    <property type="match status" value="1"/>
</dbReference>
<dbReference type="InterPro" id="IPR009628">
    <property type="entry name" value="Phage_tape_measure_N"/>
</dbReference>
<feature type="region of interest" description="Disordered" evidence="1">
    <location>
        <begin position="506"/>
        <end position="546"/>
    </location>
</feature>
<dbReference type="Pfam" id="PF06791">
    <property type="entry name" value="TMP_2"/>
    <property type="match status" value="1"/>
</dbReference>
<evidence type="ECO:0000313" key="5">
    <source>
        <dbReference type="Proteomes" id="UP000217154"/>
    </source>
</evidence>
<reference evidence="4 5" key="1">
    <citation type="submission" date="2017-09" db="EMBL/GenBank/DDBJ databases">
        <title>The diverse metabolic capabilities of V. boronicumulans make it an excellent choice for continued studies on novel biodegradation.</title>
        <authorList>
            <person name="Sun S."/>
        </authorList>
    </citation>
    <scope>NUCLEOTIDE SEQUENCE [LARGE SCALE GENOMIC DNA]</scope>
    <source>
        <strain evidence="4 5">J1</strain>
    </source>
</reference>
<accession>A0A250DJP1</accession>
<dbReference type="KEGG" id="vbo:CKY39_16240"/>
<dbReference type="EMBL" id="CP023284">
    <property type="protein sequence ID" value="ATA54585.1"/>
    <property type="molecule type" value="Genomic_DNA"/>
</dbReference>
<feature type="compositionally biased region" description="Basic and acidic residues" evidence="1">
    <location>
        <begin position="506"/>
        <end position="519"/>
    </location>
</feature>
<dbReference type="CDD" id="cd22265">
    <property type="entry name" value="UDM1_RNF168"/>
    <property type="match status" value="1"/>
</dbReference>
<organism evidence="4 5">
    <name type="scientific">Variovorax boronicumulans</name>
    <dbReference type="NCBI Taxonomy" id="436515"/>
    <lineage>
        <taxon>Bacteria</taxon>
        <taxon>Pseudomonadati</taxon>
        <taxon>Pseudomonadota</taxon>
        <taxon>Betaproteobacteria</taxon>
        <taxon>Burkholderiales</taxon>
        <taxon>Comamonadaceae</taxon>
        <taxon>Variovorax</taxon>
    </lineage>
</organism>
<evidence type="ECO:0000313" key="4">
    <source>
        <dbReference type="EMBL" id="ATA54585.1"/>
    </source>
</evidence>
<dbReference type="Proteomes" id="UP000217154">
    <property type="component" value="Chromosome"/>
</dbReference>
<name>A0A250DJP1_9BURK</name>
<protein>
    <submittedName>
        <fullName evidence="4">Phage tail tape measure protein</fullName>
    </submittedName>
</protein>
<gene>
    <name evidence="4" type="ORF">CKY39_16240</name>
</gene>
<evidence type="ECO:0000259" key="2">
    <source>
        <dbReference type="Pfam" id="PF06791"/>
    </source>
</evidence>
<sequence>MTDLKKQISMGVDASGVEAGVSSAKRSLSDLGVHAQAEGKKAAEGLAAIGKGGDDAAAKVDATTRSLVNSIQRATAAAEAGKKSGSEYFAALASQRGVNTDALKPYLAQLDLALSKQKALQDDQRRIGDGFTALGIRPNSAIVDEAKKIREAFNQIRATGVADEVERARSVVASKMAALRAEFDSAGKSGAAAFSKMGVSAAQTSAALRGVPAQVTDIITSLQGGQAPLTVFLQQGGQLKDMFGGIGPAASALGSYIGGMITPVNLAAAGVAALAFAYYQATERGHEFNKALIVSGNYAGQSASSLDAMSQRIAGVIGTQGQATDALLALASSGRIAGSVMESVGTAVVAQTKVMGTSVKDAVEEYVRLGEEPTKASAKLNESLHYLTLSTFEQIRALEEEGRKEEAAALAQATRAEAAVAAMQKVQSQAGLLSKALSLTRDVAAGMWNAIANGVAGIGAQQSAADRLMDAQKRVAFLNQNGSTPEALRKAKDDVVSASRDLLREQETTAAEGERKRTEQAQIAASQRLADQKKETRTRAEQRKEEIEQLDRDAKLVNLKADDYARLRANIEEKYKDKKQPKGATPKAYQDDAATKMLEGLRQTEASLQSRLDGELKITDAQKKQVEFTQLMSDLKGKSILTAEQRSLLANKEAIGAQLEKNAALSGQLEFEKKIADIVKKSADDARQFRQQMEAIGVSMASGQESRDAQAERELGAFGLGRRAREQVEAQRAIRNEFQRYATTAAKRAGDADMLGSSEYKAEVAKIQQALEEALDAQGRYFDALKSKEADWKNGATSALADYADAIANVSATTEKAFGDGIKSAEDALVNFVVKGKGDVKSLTDSIIADFARIAIQRTITGPMAKSLAGIFQGDELGDLLKVRGLVGGGGDSGGGLDWSKLFSTVGGFFSGLGFADGGNPPVGKASIVGERGPELFVPSVAGTIVPNQALGGGQTFMVTQNFTVGDVATASMVRKAVAGSEQRMLAGFGRARQYGGVTG</sequence>
<dbReference type="Pfam" id="PF09718">
    <property type="entry name" value="Tape_meas_lam_C"/>
    <property type="match status" value="1"/>
</dbReference>
<dbReference type="InterPro" id="IPR006431">
    <property type="entry name" value="Phage_tape_meas_C"/>
</dbReference>
<proteinExistence type="predicted"/>
<evidence type="ECO:0000259" key="3">
    <source>
        <dbReference type="Pfam" id="PF09718"/>
    </source>
</evidence>
<feature type="domain" description="Bacteriophage tail tape measure C-terminal" evidence="3">
    <location>
        <begin position="791"/>
        <end position="864"/>
    </location>
</feature>
<feature type="compositionally biased region" description="Basic and acidic residues" evidence="1">
    <location>
        <begin position="530"/>
        <end position="546"/>
    </location>
</feature>
<dbReference type="Pfam" id="PF24622">
    <property type="entry name" value="TMP_4"/>
    <property type="match status" value="1"/>
</dbReference>